<evidence type="ECO:0000313" key="4">
    <source>
        <dbReference type="EMBL" id="KAK7604143.1"/>
    </source>
</evidence>
<protein>
    <recommendedName>
        <fullName evidence="3">Arrestin C-terminal-like domain-containing protein</fullName>
    </recommendedName>
</protein>
<dbReference type="InterPro" id="IPR011022">
    <property type="entry name" value="Arrestin_C-like"/>
</dbReference>
<dbReference type="PANTHER" id="PTHR11792">
    <property type="entry name" value="ARRESTIN"/>
    <property type="match status" value="1"/>
</dbReference>
<dbReference type="Pfam" id="PF00339">
    <property type="entry name" value="Arrestin_N"/>
    <property type="match status" value="1"/>
</dbReference>
<evidence type="ECO:0000256" key="1">
    <source>
        <dbReference type="ARBA" id="ARBA00005298"/>
    </source>
</evidence>
<dbReference type="InterPro" id="IPR022049">
    <property type="entry name" value="FAM69_kinase_dom"/>
</dbReference>
<comment type="similarity">
    <text evidence="1">Belongs to the arrestin family.</text>
</comment>
<evidence type="ECO:0000313" key="5">
    <source>
        <dbReference type="Proteomes" id="UP001367676"/>
    </source>
</evidence>
<feature type="domain" description="Arrestin C-terminal-like" evidence="3">
    <location>
        <begin position="433"/>
        <end position="594"/>
    </location>
</feature>
<dbReference type="Gene3D" id="2.60.40.840">
    <property type="match status" value="1"/>
</dbReference>
<dbReference type="SUPFAM" id="SSF56112">
    <property type="entry name" value="Protein kinase-like (PK-like)"/>
    <property type="match status" value="1"/>
</dbReference>
<dbReference type="SUPFAM" id="SSF81296">
    <property type="entry name" value="E set domains"/>
    <property type="match status" value="2"/>
</dbReference>
<dbReference type="InterPro" id="IPR011009">
    <property type="entry name" value="Kinase-like_dom_sf"/>
</dbReference>
<accession>A0AAN9Y8L1</accession>
<dbReference type="EMBL" id="JBBCAQ010000004">
    <property type="protein sequence ID" value="KAK7604143.1"/>
    <property type="molecule type" value="Genomic_DNA"/>
</dbReference>
<dbReference type="GO" id="GO:0002031">
    <property type="term" value="P:G protein-coupled receptor internalization"/>
    <property type="evidence" value="ECO:0007669"/>
    <property type="project" value="TreeGrafter"/>
</dbReference>
<proteinExistence type="inferred from homology"/>
<dbReference type="InterPro" id="IPR014756">
    <property type="entry name" value="Ig_E-set"/>
</dbReference>
<gene>
    <name evidence="4" type="ORF">V9T40_004416</name>
</gene>
<reference evidence="4 5" key="1">
    <citation type="submission" date="2024-03" db="EMBL/GenBank/DDBJ databases">
        <title>Adaptation during the transition from Ophiocordyceps entomopathogen to insect associate is accompanied by gene loss and intensified selection.</title>
        <authorList>
            <person name="Ward C.M."/>
            <person name="Onetto C.A."/>
            <person name="Borneman A.R."/>
        </authorList>
    </citation>
    <scope>NUCLEOTIDE SEQUENCE [LARGE SCALE GENOMIC DNA]</scope>
    <source>
        <strain evidence="4">AWRI1</strain>
        <tissue evidence="4">Single Adult Female</tissue>
    </source>
</reference>
<dbReference type="InterPro" id="IPR014752">
    <property type="entry name" value="Arrestin-like_C"/>
</dbReference>
<comment type="caution">
    <text evidence="4">The sequence shown here is derived from an EMBL/GenBank/DDBJ whole genome shotgun (WGS) entry which is preliminary data.</text>
</comment>
<dbReference type="PANTHER" id="PTHR11792:SF16">
    <property type="entry name" value="PHOSRESTIN-2"/>
    <property type="match status" value="1"/>
</dbReference>
<dbReference type="Gene3D" id="2.60.40.640">
    <property type="match status" value="1"/>
</dbReference>
<dbReference type="Proteomes" id="UP001367676">
    <property type="component" value="Unassembled WGS sequence"/>
</dbReference>
<dbReference type="InterPro" id="IPR014753">
    <property type="entry name" value="Arrestin_N"/>
</dbReference>
<keyword evidence="5" id="KW-1185">Reference proteome</keyword>
<dbReference type="InterPro" id="IPR000698">
    <property type="entry name" value="Arrestin"/>
</dbReference>
<dbReference type="PRINTS" id="PR00309">
    <property type="entry name" value="ARRESTIN"/>
</dbReference>
<dbReference type="AlphaFoldDB" id="A0AAN9Y8L1"/>
<evidence type="ECO:0000256" key="2">
    <source>
        <dbReference type="ARBA" id="ARBA00022606"/>
    </source>
</evidence>
<sequence>MAYNNCTIVSCLIFVFLAFSIKTRLSFRANLILNFQTDKCPFCLGQSFCDSINDLRIEITLVDFVVGLLNHKYVFYGRSGNRSVVIKRLVRKEEISVLESEIISISNDFTRLSNADFYDRSLQLLNHSFNDASYKLRLCPTLENAHKLLDPLLRKGNFIHIWTTLHLNPEPLMLQLLRKEDGWPVPEYIGSCGRIMIVERCGKTIENYLNLPLLFRIHIMEQLLQTAFNFTFSDPQFSYYFRDISYSNFVLDSDLKTRIVDLEHIIVVDKNTSANDGVVSVDLSYLKQRKVFGQLVVHFRFGREKDEVMGLKFYQDFILQSKQIYPLLPNGDELTDVQKSLTEKLTGMSVFPFIFRFPVEAPLSVSLCSKFEDDPKTACGIHYYVKIWVGERENDNPHRRSAAILNIRRIQYAPLSPIENPLSRIIEHNFMTCTGNIELEASLDKSIFDSNENIAVNISVQNNSNKIIKKIRTILYQNVSIQMLHKGEYKRVVCERITKTGCSVQPGSRMQCIMHVMPSLTEKCMKDGLALNGQHKRQNYDLACSTLSMSGFQLSQFSSCCFNFRLDVSFFVQLSQFSSSCLNFRLDVSIFVQPKIEKTSRKLRQLDEKCPKRVYLSNKFENISK</sequence>
<dbReference type="GO" id="GO:0005737">
    <property type="term" value="C:cytoplasm"/>
    <property type="evidence" value="ECO:0007669"/>
    <property type="project" value="TreeGrafter"/>
</dbReference>
<dbReference type="InterPro" id="IPR011021">
    <property type="entry name" value="Arrestin-like_N"/>
</dbReference>
<dbReference type="SMART" id="SM01017">
    <property type="entry name" value="Arrestin_C"/>
    <property type="match status" value="1"/>
</dbReference>
<organism evidence="4 5">
    <name type="scientific">Parthenolecanium corni</name>
    <dbReference type="NCBI Taxonomy" id="536013"/>
    <lineage>
        <taxon>Eukaryota</taxon>
        <taxon>Metazoa</taxon>
        <taxon>Ecdysozoa</taxon>
        <taxon>Arthropoda</taxon>
        <taxon>Hexapoda</taxon>
        <taxon>Insecta</taxon>
        <taxon>Pterygota</taxon>
        <taxon>Neoptera</taxon>
        <taxon>Paraneoptera</taxon>
        <taxon>Hemiptera</taxon>
        <taxon>Sternorrhyncha</taxon>
        <taxon>Coccoidea</taxon>
        <taxon>Coccidae</taxon>
        <taxon>Parthenolecanium</taxon>
    </lineage>
</organism>
<dbReference type="GO" id="GO:0001664">
    <property type="term" value="F:G protein-coupled receptor binding"/>
    <property type="evidence" value="ECO:0007669"/>
    <property type="project" value="TreeGrafter"/>
</dbReference>
<name>A0AAN9Y8L1_9HEMI</name>
<dbReference type="Pfam" id="PF02752">
    <property type="entry name" value="Arrestin_C"/>
    <property type="match status" value="1"/>
</dbReference>
<evidence type="ECO:0000259" key="3">
    <source>
        <dbReference type="SMART" id="SM01017"/>
    </source>
</evidence>
<keyword evidence="2" id="KW-0716">Sensory transduction</keyword>
<dbReference type="GO" id="GO:0007165">
    <property type="term" value="P:signal transduction"/>
    <property type="evidence" value="ECO:0007669"/>
    <property type="project" value="InterPro"/>
</dbReference>
<dbReference type="Pfam" id="PF12260">
    <property type="entry name" value="PIP49_C"/>
    <property type="match status" value="1"/>
</dbReference>